<feature type="compositionally biased region" description="Polar residues" evidence="1">
    <location>
        <begin position="98"/>
        <end position="114"/>
    </location>
</feature>
<organism evidence="2 3">
    <name type="scientific">Lactobacillus corticis</name>
    <dbReference type="NCBI Taxonomy" id="2201249"/>
    <lineage>
        <taxon>Bacteria</taxon>
        <taxon>Bacillati</taxon>
        <taxon>Bacillota</taxon>
        <taxon>Bacilli</taxon>
        <taxon>Lactobacillales</taxon>
        <taxon>Lactobacillaceae</taxon>
        <taxon>Lactobacillus</taxon>
    </lineage>
</organism>
<evidence type="ECO:0000313" key="2">
    <source>
        <dbReference type="EMBL" id="GFZ26355.1"/>
    </source>
</evidence>
<feature type="region of interest" description="Disordered" evidence="1">
    <location>
        <begin position="1"/>
        <end position="114"/>
    </location>
</feature>
<dbReference type="EMBL" id="BMAY01000001">
    <property type="protein sequence ID" value="GFZ26355.1"/>
    <property type="molecule type" value="Genomic_DNA"/>
</dbReference>
<feature type="compositionally biased region" description="Low complexity" evidence="1">
    <location>
        <begin position="55"/>
        <end position="88"/>
    </location>
</feature>
<comment type="caution">
    <text evidence="2">The sequence shown here is derived from an EMBL/GenBank/DDBJ whole genome shotgun (WGS) entry which is preliminary data.</text>
</comment>
<gene>
    <name evidence="2" type="ORF">LCB40_02350</name>
</gene>
<feature type="compositionally biased region" description="Low complexity" evidence="1">
    <location>
        <begin position="1"/>
        <end position="48"/>
    </location>
</feature>
<dbReference type="Proteomes" id="UP000677218">
    <property type="component" value="Unassembled WGS sequence"/>
</dbReference>
<name>A0A916VHN0_9LACO</name>
<protein>
    <submittedName>
        <fullName evidence="2">Uncharacterized protein</fullName>
    </submittedName>
</protein>
<keyword evidence="3" id="KW-1185">Reference proteome</keyword>
<dbReference type="AlphaFoldDB" id="A0A916VHN0"/>
<reference evidence="2" key="1">
    <citation type="submission" date="2020-08" db="EMBL/GenBank/DDBJ databases">
        <title>Taxonomic study for Lactobacillus species isolated from hardwood bark.</title>
        <authorList>
            <person name="Tohno M."/>
            <person name="Tanizawa Y."/>
        </authorList>
    </citation>
    <scope>NUCLEOTIDE SEQUENCE</scope>
    <source>
        <strain evidence="2">B40</strain>
    </source>
</reference>
<evidence type="ECO:0000313" key="3">
    <source>
        <dbReference type="Proteomes" id="UP000677218"/>
    </source>
</evidence>
<sequence length="1061" mass="111495">MSSSDTTTANSSSSTSAASSDTSVASDATTAKSTSSDSTSSAANSTTADSEKSSETSNSTSSTTSSDTSSLDSSVSALAASADSTDNSSTEETESNTRITDSSMTLSQTTVGNDGLNTDIEVVVHVTLKAGDKIKVAFPKGSAYRITSHDSSADGGVISDESNSSTWVMAFSATSNGTYTLHATIGDQSNYTLQPTPMPDIGTHEVAMTLSGTDSAGNSIGTTTKTFTATITPGASPKITRSPSSLTGVKTNTDYTYTLNINEANGVSDTTSYPSNRVNSADNYGTTITVPVPDSFKLDETATNTANNFTDGTTITQAATGADIIITVPKGAGNQNNSNDDYAGYKLVGSYLTDQPEQDTTLTAASNIVMVQKIDAKGTTVTFNGPKFSETLLAKDSTNVGNVGFSVNGAHDDNSILLKDDEHEYLNQIFITNRSIYNLTDSAITINLPSGFDATSIKIPEKTTDNNRSTTWQYTLTYADGTTSTGSAASGETIKASGSSAIRTAEFKPSEIASGGSGYFYVYGDLAANYDDGTAVKSDDKLTTKITWISNSTGINGTLSGTQTVAAEPVTSLRLWTHQASGQIAVYTTGNSSDTTSYVYEPIFYYVLPQHASYTGKNQWLQGDPTISTFWVNGREVIKIDYTGTQFKFNTHSNATNSMFVAISALADNGSYPGQVYIYSPHTKMSNGLASDQSTFDSKYTEGHADSNTYLVGNYSFSVSSMSSLSPVAQASGNTQGGVFATNGNSDDKGSTAMDYEIGIKNSTNTDAQNIVVVVNLPTNINYQLTGAITAASGTVYYSTKVVSLNSQPNTGDSSTWVTADQVSDWSTIKSVAIDVGTVAQGTLSSIYVFKGIDPSLGADGGKTATLKAAMYANGVTNAATTSSSIAIAGTSTIKTALQYVDADGQTHTVDLDYTKRYADGTTTMKTTDFPENLNGFSSSDQAKIQALIDQGYVFSTSNTTIKNGEKTWTDDETNSEAAFGSTVRYYFDGDTVVYVLEQGTTETTQTVQRQFTYKNDQQTLKDPTTGSTSLIVTKSVNKITGAITYTAVDASGNSYEVTAN</sequence>
<proteinExistence type="predicted"/>
<accession>A0A916VHN0</accession>
<evidence type="ECO:0000256" key="1">
    <source>
        <dbReference type="SAM" id="MobiDB-lite"/>
    </source>
</evidence>